<dbReference type="Proteomes" id="UP000054632">
    <property type="component" value="Unassembled WGS sequence"/>
</dbReference>
<organism evidence="1 2">
    <name type="scientific">Trichinella pseudospiralis</name>
    <name type="common">Parasitic roundworm</name>
    <dbReference type="NCBI Taxonomy" id="6337"/>
    <lineage>
        <taxon>Eukaryota</taxon>
        <taxon>Metazoa</taxon>
        <taxon>Ecdysozoa</taxon>
        <taxon>Nematoda</taxon>
        <taxon>Enoplea</taxon>
        <taxon>Dorylaimia</taxon>
        <taxon>Trichinellida</taxon>
        <taxon>Trichinellidae</taxon>
        <taxon>Trichinella</taxon>
    </lineage>
</organism>
<evidence type="ECO:0000313" key="2">
    <source>
        <dbReference type="Proteomes" id="UP000054632"/>
    </source>
</evidence>
<accession>A0A0V1DMA3</accession>
<gene>
    <name evidence="1" type="ORF">T4A_2757</name>
</gene>
<dbReference type="EMBL" id="JYDR01001941">
    <property type="protein sequence ID" value="KRY62720.1"/>
    <property type="molecule type" value="Genomic_DNA"/>
</dbReference>
<sequence length="54" mass="6263">LKFNPAELICVSQWSSKCAARKTPKRDNACLYVHQDLNEDDLRITISVHLYTTR</sequence>
<name>A0A0V1DMA3_TRIPS</name>
<reference evidence="1 2" key="1">
    <citation type="submission" date="2015-01" db="EMBL/GenBank/DDBJ databases">
        <title>Evolution of Trichinella species and genotypes.</title>
        <authorList>
            <person name="Korhonen P.K."/>
            <person name="Edoardo P."/>
            <person name="Giuseppe L.R."/>
            <person name="Gasser R.B."/>
        </authorList>
    </citation>
    <scope>NUCLEOTIDE SEQUENCE [LARGE SCALE GENOMIC DNA]</scope>
    <source>
        <strain evidence="1">ISS13</strain>
    </source>
</reference>
<proteinExistence type="predicted"/>
<dbReference type="AlphaFoldDB" id="A0A0V1DMA3"/>
<evidence type="ECO:0000313" key="1">
    <source>
        <dbReference type="EMBL" id="KRY62720.1"/>
    </source>
</evidence>
<protein>
    <submittedName>
        <fullName evidence="1">Uncharacterized protein</fullName>
    </submittedName>
</protein>
<comment type="caution">
    <text evidence="1">The sequence shown here is derived from an EMBL/GenBank/DDBJ whole genome shotgun (WGS) entry which is preliminary data.</text>
</comment>
<feature type="non-terminal residue" evidence="1">
    <location>
        <position position="1"/>
    </location>
</feature>